<dbReference type="RefSeq" id="XP_021871374.1">
    <property type="nucleotide sequence ID" value="XM_022014116.1"/>
</dbReference>
<dbReference type="EMBL" id="NBSH01000006">
    <property type="protein sequence ID" value="ORX37336.1"/>
    <property type="molecule type" value="Genomic_DNA"/>
</dbReference>
<evidence type="ECO:0000256" key="1">
    <source>
        <dbReference type="ARBA" id="ARBA00004123"/>
    </source>
</evidence>
<feature type="compositionally biased region" description="Polar residues" evidence="3">
    <location>
        <begin position="479"/>
        <end position="503"/>
    </location>
</feature>
<dbReference type="GO" id="GO:0090575">
    <property type="term" value="C:RNA polymerase II transcription regulator complex"/>
    <property type="evidence" value="ECO:0007669"/>
    <property type="project" value="TreeGrafter"/>
</dbReference>
<keyword evidence="2" id="KW-0539">Nucleus</keyword>
<dbReference type="PANTHER" id="PTHR40621:SF7">
    <property type="entry name" value="BZIP DOMAIN-CONTAINING PROTEIN"/>
    <property type="match status" value="1"/>
</dbReference>
<gene>
    <name evidence="5" type="ORF">BD324DRAFT_608628</name>
</gene>
<dbReference type="CDD" id="cd14688">
    <property type="entry name" value="bZIP_YAP"/>
    <property type="match status" value="1"/>
</dbReference>
<feature type="compositionally biased region" description="Polar residues" evidence="3">
    <location>
        <begin position="169"/>
        <end position="179"/>
    </location>
</feature>
<evidence type="ECO:0000313" key="5">
    <source>
        <dbReference type="EMBL" id="ORX37336.1"/>
    </source>
</evidence>
<proteinExistence type="predicted"/>
<evidence type="ECO:0000259" key="4">
    <source>
        <dbReference type="PROSITE" id="PS00036"/>
    </source>
</evidence>
<dbReference type="InterPro" id="IPR018287">
    <property type="entry name" value="Hap4_TF_heteromerisation"/>
</dbReference>
<dbReference type="PROSITE" id="PS00036">
    <property type="entry name" value="BZIP_BASIC"/>
    <property type="match status" value="1"/>
</dbReference>
<feature type="region of interest" description="Disordered" evidence="3">
    <location>
        <begin position="144"/>
        <end position="185"/>
    </location>
</feature>
<keyword evidence="6" id="KW-1185">Reference proteome</keyword>
<feature type="region of interest" description="Disordered" evidence="3">
    <location>
        <begin position="33"/>
        <end position="71"/>
    </location>
</feature>
<dbReference type="GO" id="GO:0001228">
    <property type="term" value="F:DNA-binding transcription activator activity, RNA polymerase II-specific"/>
    <property type="evidence" value="ECO:0007669"/>
    <property type="project" value="TreeGrafter"/>
</dbReference>
<feature type="compositionally biased region" description="Low complexity" evidence="3">
    <location>
        <begin position="148"/>
        <end position="168"/>
    </location>
</feature>
<dbReference type="InterPro" id="IPR050936">
    <property type="entry name" value="AP-1-like"/>
</dbReference>
<dbReference type="AlphaFoldDB" id="A0A1Y1UIL6"/>
<dbReference type="OrthoDB" id="5374328at2759"/>
<name>A0A1Y1UIL6_9TREE</name>
<protein>
    <recommendedName>
        <fullName evidence="4">BZIP domain-containing protein</fullName>
    </recommendedName>
</protein>
<evidence type="ECO:0000256" key="3">
    <source>
        <dbReference type="SAM" id="MobiDB-lite"/>
    </source>
</evidence>
<dbReference type="InParanoid" id="A0A1Y1UIL6"/>
<dbReference type="SMART" id="SM00338">
    <property type="entry name" value="BRLZ"/>
    <property type="match status" value="1"/>
</dbReference>
<comment type="caution">
    <text evidence="5">The sequence shown here is derived from an EMBL/GenBank/DDBJ whole genome shotgun (WGS) entry which is preliminary data.</text>
</comment>
<sequence length="553" mass="59724">MVNGPQRVAAKPLAVIKDTSSSAGKVFAKPSKEWVIPERTKPGRKISEDEPDNKRQSQNRLSQRAHRARKTDYISTLEEKLRQYEADEIHSNVRLQEVARALKADNERLKVENGEMRAEVEELKRLNKELKAQAAEKRGEMKLWKTDSALTPPLARSPAAASSSATRLGRTSRTNSQASPGDVPARRETIACPICPDPDPDCPCQKPSAIGSTSSAPLAALSMAAKVVEGHEQAQYPHETRIDNPGHCGVCRTDAECLCRVLDDNRQDNEVQIVENSIEGVERHNDACGLCTSASFCACKVETSPQTLPNETLSHHRPAQHSSVVIRTSTQAVSLPLKKNKAGHGIKAKIWDFVPSPMASGLSTSDDGFASRATAECSGDPSNCEVCKDDSFGQEFCAQLYADPTITKPCDDCPGNCMSISALLCSDGGEGSSESSMTADQAWKTLKAHPNSRFAPLALLADVVAKHTTCVGHEAGPSFSGQSISSTAPSQMASRDFGSSPTFGLSRGSRRRLKVETSGVRDALRMLDEVMPSNQGDEPEGFNVKRRKLSNGS</sequence>
<dbReference type="Proteomes" id="UP000193218">
    <property type="component" value="Unassembled WGS sequence"/>
</dbReference>
<feature type="compositionally biased region" description="Basic and acidic residues" evidence="3">
    <location>
        <begin position="33"/>
        <end position="55"/>
    </location>
</feature>
<accession>A0A1Y1UIL6</accession>
<dbReference type="PANTHER" id="PTHR40621">
    <property type="entry name" value="TRANSCRIPTION FACTOR KAPC-RELATED"/>
    <property type="match status" value="1"/>
</dbReference>
<evidence type="ECO:0000256" key="2">
    <source>
        <dbReference type="ARBA" id="ARBA00023242"/>
    </source>
</evidence>
<feature type="domain" description="BZIP" evidence="4">
    <location>
        <begin position="54"/>
        <end position="69"/>
    </location>
</feature>
<dbReference type="Pfam" id="PF10297">
    <property type="entry name" value="Hap4_Hap_bind"/>
    <property type="match status" value="1"/>
</dbReference>
<dbReference type="GeneID" id="33555924"/>
<dbReference type="STRING" id="4999.A0A1Y1UIL6"/>
<comment type="subcellular location">
    <subcellularLocation>
        <location evidence="1">Nucleus</location>
    </subcellularLocation>
</comment>
<feature type="compositionally biased region" description="Basic residues" evidence="3">
    <location>
        <begin position="544"/>
        <end position="553"/>
    </location>
</feature>
<dbReference type="InterPro" id="IPR004827">
    <property type="entry name" value="bZIP"/>
</dbReference>
<dbReference type="Gene3D" id="1.20.5.170">
    <property type="match status" value="1"/>
</dbReference>
<feature type="region of interest" description="Disordered" evidence="3">
    <location>
        <begin position="478"/>
        <end position="553"/>
    </location>
</feature>
<dbReference type="InterPro" id="IPR046347">
    <property type="entry name" value="bZIP_sf"/>
</dbReference>
<organism evidence="5 6">
    <name type="scientific">Kockovaella imperatae</name>
    <dbReference type="NCBI Taxonomy" id="4999"/>
    <lineage>
        <taxon>Eukaryota</taxon>
        <taxon>Fungi</taxon>
        <taxon>Dikarya</taxon>
        <taxon>Basidiomycota</taxon>
        <taxon>Agaricomycotina</taxon>
        <taxon>Tremellomycetes</taxon>
        <taxon>Tremellales</taxon>
        <taxon>Cuniculitremaceae</taxon>
        <taxon>Kockovaella</taxon>
    </lineage>
</organism>
<dbReference type="SUPFAM" id="SSF57959">
    <property type="entry name" value="Leucine zipper domain"/>
    <property type="match status" value="1"/>
</dbReference>
<dbReference type="GO" id="GO:0000976">
    <property type="term" value="F:transcription cis-regulatory region binding"/>
    <property type="evidence" value="ECO:0007669"/>
    <property type="project" value="InterPro"/>
</dbReference>
<evidence type="ECO:0000313" key="6">
    <source>
        <dbReference type="Proteomes" id="UP000193218"/>
    </source>
</evidence>
<reference evidence="5 6" key="1">
    <citation type="submission" date="2017-03" db="EMBL/GenBank/DDBJ databases">
        <title>Widespread Adenine N6-methylation of Active Genes in Fungi.</title>
        <authorList>
            <consortium name="DOE Joint Genome Institute"/>
            <person name="Mondo S.J."/>
            <person name="Dannebaum R.O."/>
            <person name="Kuo R.C."/>
            <person name="Louie K.B."/>
            <person name="Bewick A.J."/>
            <person name="Labutti K."/>
            <person name="Haridas S."/>
            <person name="Kuo A."/>
            <person name="Salamov A."/>
            <person name="Ahrendt S.R."/>
            <person name="Lau R."/>
            <person name="Bowen B.P."/>
            <person name="Lipzen A."/>
            <person name="Sullivan W."/>
            <person name="Andreopoulos W.B."/>
            <person name="Clum A."/>
            <person name="Lindquist E."/>
            <person name="Daum C."/>
            <person name="Northen T.R."/>
            <person name="Ramamoorthy G."/>
            <person name="Schmitz R.J."/>
            <person name="Gryganskyi A."/>
            <person name="Culley D."/>
            <person name="Magnuson J."/>
            <person name="James T.Y."/>
            <person name="O'Malley M.A."/>
            <person name="Stajich J.E."/>
            <person name="Spatafora J.W."/>
            <person name="Visel A."/>
            <person name="Grigoriev I.V."/>
        </authorList>
    </citation>
    <scope>NUCLEOTIDE SEQUENCE [LARGE SCALE GENOMIC DNA]</scope>
    <source>
        <strain evidence="5 6">NRRL Y-17943</strain>
    </source>
</reference>